<proteinExistence type="predicted"/>
<organism evidence="1">
    <name type="scientific">Anguilla anguilla</name>
    <name type="common">European freshwater eel</name>
    <name type="synonym">Muraena anguilla</name>
    <dbReference type="NCBI Taxonomy" id="7936"/>
    <lineage>
        <taxon>Eukaryota</taxon>
        <taxon>Metazoa</taxon>
        <taxon>Chordata</taxon>
        <taxon>Craniata</taxon>
        <taxon>Vertebrata</taxon>
        <taxon>Euteleostomi</taxon>
        <taxon>Actinopterygii</taxon>
        <taxon>Neopterygii</taxon>
        <taxon>Teleostei</taxon>
        <taxon>Anguilliformes</taxon>
        <taxon>Anguillidae</taxon>
        <taxon>Anguilla</taxon>
    </lineage>
</organism>
<reference evidence="1" key="2">
    <citation type="journal article" date="2015" name="Fish Shellfish Immunol.">
        <title>Early steps in the European eel (Anguilla anguilla)-Vibrio vulnificus interaction in the gills: Role of the RtxA13 toxin.</title>
        <authorList>
            <person name="Callol A."/>
            <person name="Pajuelo D."/>
            <person name="Ebbesson L."/>
            <person name="Teles M."/>
            <person name="MacKenzie S."/>
            <person name="Amaro C."/>
        </authorList>
    </citation>
    <scope>NUCLEOTIDE SEQUENCE</scope>
</reference>
<protein>
    <submittedName>
        <fullName evidence="1">Uncharacterized protein</fullName>
    </submittedName>
</protein>
<accession>A0A0E9TIV0</accession>
<dbReference type="EMBL" id="GBXM01054963">
    <property type="protein sequence ID" value="JAH53614.1"/>
    <property type="molecule type" value="Transcribed_RNA"/>
</dbReference>
<name>A0A0E9TIV0_ANGAN</name>
<sequence length="24" mass="2938">MRQHSHKYHIDMISAVPIWFISIQ</sequence>
<dbReference type="AlphaFoldDB" id="A0A0E9TIV0"/>
<evidence type="ECO:0000313" key="1">
    <source>
        <dbReference type="EMBL" id="JAH53614.1"/>
    </source>
</evidence>
<reference evidence="1" key="1">
    <citation type="submission" date="2014-11" db="EMBL/GenBank/DDBJ databases">
        <authorList>
            <person name="Amaro Gonzalez C."/>
        </authorList>
    </citation>
    <scope>NUCLEOTIDE SEQUENCE</scope>
</reference>